<feature type="transmembrane region" description="Helical" evidence="1">
    <location>
        <begin position="76"/>
        <end position="96"/>
    </location>
</feature>
<evidence type="ECO:0000313" key="3">
    <source>
        <dbReference type="EMBL" id="PIS15920.1"/>
    </source>
</evidence>
<reference evidence="4" key="1">
    <citation type="submission" date="2017-09" db="EMBL/GenBank/DDBJ databases">
        <title>Depth-based differentiation of microbial function through sediment-hosted aquifers and enrichment of novel symbionts in the deep terrestrial subsurface.</title>
        <authorList>
            <person name="Probst A.J."/>
            <person name="Ladd B."/>
            <person name="Jarett J.K."/>
            <person name="Geller-Mcgrath D.E."/>
            <person name="Sieber C.M.K."/>
            <person name="Emerson J.B."/>
            <person name="Anantharaman K."/>
            <person name="Thomas B.C."/>
            <person name="Malmstrom R."/>
            <person name="Stieglmeier M."/>
            <person name="Klingl A."/>
            <person name="Woyke T."/>
            <person name="Ryan C.M."/>
            <person name="Banfield J.F."/>
        </authorList>
    </citation>
    <scope>NUCLEOTIDE SEQUENCE [LARGE SCALE GENOMIC DNA]</scope>
</reference>
<evidence type="ECO:0000313" key="4">
    <source>
        <dbReference type="Proteomes" id="UP000231198"/>
    </source>
</evidence>
<dbReference type="InterPro" id="IPR003675">
    <property type="entry name" value="Rce1/LyrA-like_dom"/>
</dbReference>
<keyword evidence="1" id="KW-0812">Transmembrane</keyword>
<keyword evidence="1" id="KW-0472">Membrane</keyword>
<comment type="caution">
    <text evidence="3">The sequence shown here is derived from an EMBL/GenBank/DDBJ whole genome shotgun (WGS) entry which is preliminary data.</text>
</comment>
<dbReference type="AlphaFoldDB" id="A0A2H0WTD3"/>
<dbReference type="GO" id="GO:0004175">
    <property type="term" value="F:endopeptidase activity"/>
    <property type="evidence" value="ECO:0007669"/>
    <property type="project" value="UniProtKB-ARBA"/>
</dbReference>
<feature type="transmembrane region" description="Helical" evidence="1">
    <location>
        <begin position="145"/>
        <end position="165"/>
    </location>
</feature>
<organism evidence="3 4">
    <name type="scientific">Candidatus Roizmanbacteria bacterium CG09_land_8_20_14_0_10_41_9</name>
    <dbReference type="NCBI Taxonomy" id="1974850"/>
    <lineage>
        <taxon>Bacteria</taxon>
        <taxon>Candidatus Roizmaniibacteriota</taxon>
    </lineage>
</organism>
<proteinExistence type="predicted"/>
<name>A0A2H0WTD3_9BACT</name>
<dbReference type="EMBL" id="PEZG01000025">
    <property type="protein sequence ID" value="PIS15920.1"/>
    <property type="molecule type" value="Genomic_DNA"/>
</dbReference>
<sequence length="217" mass="25106">MRGEISKRERVLNIWAVILIVWSIYRSQVHAPEWFDEFIAKPGVFVVPVLWYIRYKEKKDFFLETYLRSKHVLSDILFGLAAGALFFLSAFSANFIRTGKFVIPSNMTISSLLFFIILAFATAFSEEILSRGFVLKRLYEESKNAMSSSFFASILYFFLHVPILFTTVRMSGSSLLLFMATDIILSLINSFIFLQRKSLVLPIFIHALYNITVLFFV</sequence>
<evidence type="ECO:0000256" key="1">
    <source>
        <dbReference type="SAM" id="Phobius"/>
    </source>
</evidence>
<protein>
    <recommendedName>
        <fullName evidence="2">CAAX prenyl protease 2/Lysostaphin resistance protein A-like domain-containing protein</fullName>
    </recommendedName>
</protein>
<evidence type="ECO:0000259" key="2">
    <source>
        <dbReference type="Pfam" id="PF02517"/>
    </source>
</evidence>
<feature type="transmembrane region" description="Helical" evidence="1">
    <location>
        <begin position="38"/>
        <end position="55"/>
    </location>
</feature>
<feature type="transmembrane region" description="Helical" evidence="1">
    <location>
        <begin position="102"/>
        <end position="124"/>
    </location>
</feature>
<feature type="transmembrane region" description="Helical" evidence="1">
    <location>
        <begin position="12"/>
        <end position="32"/>
    </location>
</feature>
<keyword evidence="1" id="KW-1133">Transmembrane helix</keyword>
<gene>
    <name evidence="3" type="ORF">COT62_01130</name>
</gene>
<feature type="domain" description="CAAX prenyl protease 2/Lysostaphin resistance protein A-like" evidence="2">
    <location>
        <begin position="110"/>
        <end position="211"/>
    </location>
</feature>
<dbReference type="GO" id="GO:0080120">
    <property type="term" value="P:CAAX-box protein maturation"/>
    <property type="evidence" value="ECO:0007669"/>
    <property type="project" value="UniProtKB-ARBA"/>
</dbReference>
<feature type="transmembrane region" description="Helical" evidence="1">
    <location>
        <begin position="171"/>
        <end position="192"/>
    </location>
</feature>
<dbReference type="Proteomes" id="UP000231198">
    <property type="component" value="Unassembled WGS sequence"/>
</dbReference>
<accession>A0A2H0WTD3</accession>
<dbReference type="Pfam" id="PF02517">
    <property type="entry name" value="Rce1-like"/>
    <property type="match status" value="1"/>
</dbReference>
<feature type="transmembrane region" description="Helical" evidence="1">
    <location>
        <begin position="199"/>
        <end position="216"/>
    </location>
</feature>